<dbReference type="InterPro" id="IPR045378">
    <property type="entry name" value="LNT_N"/>
</dbReference>
<comment type="pathway">
    <text evidence="9">Protein modification; lipoprotein biosynthesis (N-acyl transfer).</text>
</comment>
<evidence type="ECO:0000256" key="6">
    <source>
        <dbReference type="ARBA" id="ARBA00022989"/>
    </source>
</evidence>
<dbReference type="STRING" id="90241.B0682_08190"/>
<gene>
    <name evidence="9" type="primary">lnt</name>
    <name evidence="11" type="ORF">B0682_08190</name>
</gene>
<evidence type="ECO:0000256" key="7">
    <source>
        <dbReference type="ARBA" id="ARBA00023136"/>
    </source>
</evidence>
<keyword evidence="4 9" id="KW-0808">Transferase</keyword>
<dbReference type="UniPathway" id="UPA00666"/>
<dbReference type="PANTHER" id="PTHR38686">
    <property type="entry name" value="APOLIPOPROTEIN N-ACYLTRANSFERASE"/>
    <property type="match status" value="1"/>
</dbReference>
<dbReference type="EC" id="2.3.1.269" evidence="9"/>
<dbReference type="RefSeq" id="WP_078308161.1">
    <property type="nucleotide sequence ID" value="NZ_MUYT01000014.1"/>
</dbReference>
<evidence type="ECO:0000256" key="4">
    <source>
        <dbReference type="ARBA" id="ARBA00022679"/>
    </source>
</evidence>
<name>A0A1T0CC60_9GAMM</name>
<dbReference type="NCBIfam" id="TIGR00546">
    <property type="entry name" value="lnt"/>
    <property type="match status" value="1"/>
</dbReference>
<evidence type="ECO:0000256" key="5">
    <source>
        <dbReference type="ARBA" id="ARBA00022692"/>
    </source>
</evidence>
<evidence type="ECO:0000313" key="12">
    <source>
        <dbReference type="Proteomes" id="UP000191094"/>
    </source>
</evidence>
<feature type="transmembrane region" description="Helical" evidence="9">
    <location>
        <begin position="47"/>
        <end position="64"/>
    </location>
</feature>
<protein>
    <recommendedName>
        <fullName evidence="9">Apolipoprotein N-acyltransferase</fullName>
        <shortName evidence="9">ALP N-acyltransferase</shortName>
        <ecNumber evidence="9">2.3.1.269</ecNumber>
    </recommendedName>
</protein>
<feature type="transmembrane region" description="Helical" evidence="9">
    <location>
        <begin position="21"/>
        <end position="41"/>
    </location>
</feature>
<comment type="subcellular location">
    <subcellularLocation>
        <location evidence="1 9">Cell membrane</location>
        <topology evidence="1 9">Multi-pass membrane protein</topology>
    </subcellularLocation>
</comment>
<keyword evidence="11" id="KW-0449">Lipoprotein</keyword>
<dbReference type="AlphaFoldDB" id="A0A1T0CC60"/>
<dbReference type="GO" id="GO:0005886">
    <property type="term" value="C:plasma membrane"/>
    <property type="evidence" value="ECO:0007669"/>
    <property type="project" value="UniProtKB-SubCell"/>
</dbReference>
<sequence>MRLSTQSLQQRLNQQNSHQQAQRLPFVLSLLVALLSGAMFSLSLAPYGIWIIAIISPAILYAQIRSSTNSKQAFVISQVYGTSYWCVGAFWLYTSIHTYGDVPVVWALLAIFAMGLGMGLFHGILAWLFHRFMGRQPFAFAALWVIQEWLKTWLFTGFPWLFVGYAFTEQYWLSSIAPVFGVLAVSFVAVLLAASLVEVAYRRAGYLLITSVIMTAPLALWLINPQWTKPKDTAPLTVSLIQGNIPQDLKWLREYQLKTLEIYAKLTRDEWKQDVVVWPESSIPMFQTEAWGFISEMAKIAKENNTTWITGIPYKDDAAYDPAIHPYPPFYNSVIVLGSQAGIGTDTEAGQLYKKQRLVPFGEYIPFQGMLNLFPNLAGMQNLMSYSRGSAKQAPLGVRGRNMGVAICYEVAYPDTTRKNAIGSDFLLTISNDAWFGTSAGPLQHLQMVQMRSLETGRWFVRATNTGVTAIIDDKGRIIKQAPQFERTVLRGEVQAYTGQTPFVRFGHYPILALTFLLSLLSYLAGQANRQTKTIKKSRF</sequence>
<dbReference type="Proteomes" id="UP000191094">
    <property type="component" value="Unassembled WGS sequence"/>
</dbReference>
<keyword evidence="7 9" id="KW-0472">Membrane</keyword>
<feature type="transmembrane region" description="Helical" evidence="9">
    <location>
        <begin position="141"/>
        <end position="163"/>
    </location>
</feature>
<dbReference type="InterPro" id="IPR036526">
    <property type="entry name" value="C-N_Hydrolase_sf"/>
</dbReference>
<comment type="caution">
    <text evidence="11">The sequence shown here is derived from an EMBL/GenBank/DDBJ whole genome shotgun (WGS) entry which is preliminary data.</text>
</comment>
<dbReference type="Pfam" id="PF20154">
    <property type="entry name" value="LNT_N"/>
    <property type="match status" value="1"/>
</dbReference>
<accession>A0A1T0CC60</accession>
<feature type="transmembrane region" description="Helical" evidence="9">
    <location>
        <begin position="105"/>
        <end position="129"/>
    </location>
</feature>
<dbReference type="Gene3D" id="3.60.110.10">
    <property type="entry name" value="Carbon-nitrogen hydrolase"/>
    <property type="match status" value="1"/>
</dbReference>
<dbReference type="PANTHER" id="PTHR38686:SF1">
    <property type="entry name" value="APOLIPOPROTEIN N-ACYLTRANSFERASE"/>
    <property type="match status" value="1"/>
</dbReference>
<evidence type="ECO:0000256" key="1">
    <source>
        <dbReference type="ARBA" id="ARBA00004651"/>
    </source>
</evidence>
<keyword evidence="8 9" id="KW-0012">Acyltransferase</keyword>
<organism evidence="11 12">
    <name type="scientific">Lwoffella lincolnii</name>
    <dbReference type="NCBI Taxonomy" id="90241"/>
    <lineage>
        <taxon>Bacteria</taxon>
        <taxon>Pseudomonadati</taxon>
        <taxon>Pseudomonadota</taxon>
        <taxon>Gammaproteobacteria</taxon>
        <taxon>Moraxellales</taxon>
        <taxon>Moraxellaceae</taxon>
        <taxon>Lwoffella</taxon>
    </lineage>
</organism>
<dbReference type="InterPro" id="IPR003010">
    <property type="entry name" value="C-N_Hydrolase"/>
</dbReference>
<proteinExistence type="inferred from homology"/>
<dbReference type="GO" id="GO:0016410">
    <property type="term" value="F:N-acyltransferase activity"/>
    <property type="evidence" value="ECO:0007669"/>
    <property type="project" value="UniProtKB-UniRule"/>
</dbReference>
<keyword evidence="3 9" id="KW-1003">Cell membrane</keyword>
<dbReference type="InterPro" id="IPR004563">
    <property type="entry name" value="Apolipo_AcylTrfase"/>
</dbReference>
<evidence type="ECO:0000313" key="11">
    <source>
        <dbReference type="EMBL" id="OOS19721.1"/>
    </source>
</evidence>
<comment type="similarity">
    <text evidence="2 9">Belongs to the CN hydrolase family. Apolipoprotein N-acyltransferase subfamily.</text>
</comment>
<feature type="domain" description="CN hydrolase" evidence="10">
    <location>
        <begin position="241"/>
        <end position="496"/>
    </location>
</feature>
<comment type="catalytic activity">
    <reaction evidence="9">
        <text>N-terminal S-1,2-diacyl-sn-glyceryl-L-cysteinyl-[lipoprotein] + a glycerophospholipid = N-acyl-S-1,2-diacyl-sn-glyceryl-L-cysteinyl-[lipoprotein] + a 2-acyl-sn-glycero-3-phospholipid + H(+)</text>
        <dbReference type="Rhea" id="RHEA:48228"/>
        <dbReference type="Rhea" id="RHEA-COMP:14681"/>
        <dbReference type="Rhea" id="RHEA-COMP:14684"/>
        <dbReference type="ChEBI" id="CHEBI:15378"/>
        <dbReference type="ChEBI" id="CHEBI:136912"/>
        <dbReference type="ChEBI" id="CHEBI:140656"/>
        <dbReference type="ChEBI" id="CHEBI:140657"/>
        <dbReference type="ChEBI" id="CHEBI:140660"/>
        <dbReference type="EC" id="2.3.1.269"/>
    </reaction>
</comment>
<dbReference type="EMBL" id="MUYT01000014">
    <property type="protein sequence ID" value="OOS19721.1"/>
    <property type="molecule type" value="Genomic_DNA"/>
</dbReference>
<evidence type="ECO:0000256" key="2">
    <source>
        <dbReference type="ARBA" id="ARBA00010065"/>
    </source>
</evidence>
<feature type="transmembrane region" description="Helical" evidence="9">
    <location>
        <begin position="506"/>
        <end position="526"/>
    </location>
</feature>
<evidence type="ECO:0000256" key="8">
    <source>
        <dbReference type="ARBA" id="ARBA00023315"/>
    </source>
</evidence>
<dbReference type="GO" id="GO:0042158">
    <property type="term" value="P:lipoprotein biosynthetic process"/>
    <property type="evidence" value="ECO:0007669"/>
    <property type="project" value="UniProtKB-UniRule"/>
</dbReference>
<feature type="transmembrane region" description="Helical" evidence="9">
    <location>
        <begin position="204"/>
        <end position="223"/>
    </location>
</feature>
<dbReference type="OrthoDB" id="9804277at2"/>
<keyword evidence="6 9" id="KW-1133">Transmembrane helix</keyword>
<feature type="transmembrane region" description="Helical" evidence="9">
    <location>
        <begin position="73"/>
        <end position="93"/>
    </location>
</feature>
<reference evidence="11 12" key="1">
    <citation type="submission" date="2017-02" db="EMBL/GenBank/DDBJ databases">
        <title>Draft genome sequence of Moraxella lincolnii CCUG 9405T type strain.</title>
        <authorList>
            <person name="Salva-Serra F."/>
            <person name="Engstrom-Jakobsson H."/>
            <person name="Thorell K."/>
            <person name="Jaen-Luchoro D."/>
            <person name="Gonzales-Siles L."/>
            <person name="Karlsson R."/>
            <person name="Yazdan S."/>
            <person name="Boulund F."/>
            <person name="Johnning A."/>
            <person name="Engstrand L."/>
            <person name="Kristiansson E."/>
            <person name="Moore E."/>
        </authorList>
    </citation>
    <scope>NUCLEOTIDE SEQUENCE [LARGE SCALE GENOMIC DNA]</scope>
    <source>
        <strain evidence="11 12">CCUG 9405</strain>
    </source>
</reference>
<dbReference type="CDD" id="cd07571">
    <property type="entry name" value="ALP_N-acyl_transferase"/>
    <property type="match status" value="1"/>
</dbReference>
<dbReference type="SUPFAM" id="SSF56317">
    <property type="entry name" value="Carbon-nitrogen hydrolase"/>
    <property type="match status" value="1"/>
</dbReference>
<evidence type="ECO:0000256" key="3">
    <source>
        <dbReference type="ARBA" id="ARBA00022475"/>
    </source>
</evidence>
<keyword evidence="5 9" id="KW-0812">Transmembrane</keyword>
<dbReference type="HAMAP" id="MF_01148">
    <property type="entry name" value="Lnt"/>
    <property type="match status" value="1"/>
</dbReference>
<dbReference type="Pfam" id="PF00795">
    <property type="entry name" value="CN_hydrolase"/>
    <property type="match status" value="1"/>
</dbReference>
<comment type="function">
    <text evidence="9">Catalyzes the phospholipid dependent N-acylation of the N-terminal cysteine of apolipoprotein, the last step in lipoprotein maturation.</text>
</comment>
<evidence type="ECO:0000256" key="9">
    <source>
        <dbReference type="HAMAP-Rule" id="MF_01148"/>
    </source>
</evidence>
<dbReference type="PROSITE" id="PS50263">
    <property type="entry name" value="CN_HYDROLASE"/>
    <property type="match status" value="1"/>
</dbReference>
<evidence type="ECO:0000259" key="10">
    <source>
        <dbReference type="PROSITE" id="PS50263"/>
    </source>
</evidence>
<keyword evidence="12" id="KW-1185">Reference proteome</keyword>
<feature type="transmembrane region" description="Helical" evidence="9">
    <location>
        <begin position="175"/>
        <end position="197"/>
    </location>
</feature>